<feature type="transmembrane region" description="Helical" evidence="5">
    <location>
        <begin position="84"/>
        <end position="104"/>
    </location>
</feature>
<evidence type="ECO:0000313" key="8">
    <source>
        <dbReference type="Proteomes" id="UP000622547"/>
    </source>
</evidence>
<dbReference type="Proteomes" id="UP000622547">
    <property type="component" value="Unassembled WGS sequence"/>
</dbReference>
<dbReference type="AlphaFoldDB" id="A0A8J3UJ37"/>
<dbReference type="PROSITE" id="PS50850">
    <property type="entry name" value="MFS"/>
    <property type="match status" value="1"/>
</dbReference>
<keyword evidence="2 5" id="KW-0812">Transmembrane</keyword>
<feature type="transmembrane region" description="Helical" evidence="5">
    <location>
        <begin position="246"/>
        <end position="271"/>
    </location>
</feature>
<gene>
    <name evidence="7" type="ORF">Pph01_82320</name>
</gene>
<evidence type="ECO:0000256" key="1">
    <source>
        <dbReference type="ARBA" id="ARBA00004651"/>
    </source>
</evidence>
<dbReference type="Pfam" id="PF07690">
    <property type="entry name" value="MFS_1"/>
    <property type="match status" value="1"/>
</dbReference>
<feature type="transmembrane region" description="Helical" evidence="5">
    <location>
        <begin position="110"/>
        <end position="128"/>
    </location>
</feature>
<dbReference type="InterPro" id="IPR036259">
    <property type="entry name" value="MFS_trans_sf"/>
</dbReference>
<dbReference type="GO" id="GO:0022857">
    <property type="term" value="F:transmembrane transporter activity"/>
    <property type="evidence" value="ECO:0007669"/>
    <property type="project" value="InterPro"/>
</dbReference>
<feature type="transmembrane region" description="Helical" evidence="5">
    <location>
        <begin position="308"/>
        <end position="328"/>
    </location>
</feature>
<feature type="transmembrane region" description="Helical" evidence="5">
    <location>
        <begin position="334"/>
        <end position="356"/>
    </location>
</feature>
<proteinExistence type="predicted"/>
<dbReference type="GO" id="GO:0005886">
    <property type="term" value="C:plasma membrane"/>
    <property type="evidence" value="ECO:0007669"/>
    <property type="project" value="UniProtKB-SubCell"/>
</dbReference>
<evidence type="ECO:0000256" key="4">
    <source>
        <dbReference type="ARBA" id="ARBA00023136"/>
    </source>
</evidence>
<accession>A0A8J3UJ37</accession>
<reference evidence="7 8" key="1">
    <citation type="submission" date="2021-01" db="EMBL/GenBank/DDBJ databases">
        <title>Whole genome shotgun sequence of Planotetraspora phitsanulokensis NBRC 104273.</title>
        <authorList>
            <person name="Komaki H."/>
            <person name="Tamura T."/>
        </authorList>
    </citation>
    <scope>NUCLEOTIDE SEQUENCE [LARGE SCALE GENOMIC DNA]</scope>
    <source>
        <strain evidence="7 8">NBRC 104273</strain>
    </source>
</reference>
<name>A0A8J3UJ37_9ACTN</name>
<feature type="transmembrane region" description="Helical" evidence="5">
    <location>
        <begin position="395"/>
        <end position="415"/>
    </location>
</feature>
<feature type="transmembrane region" description="Helical" evidence="5">
    <location>
        <begin position="368"/>
        <end position="389"/>
    </location>
</feature>
<dbReference type="SUPFAM" id="SSF103473">
    <property type="entry name" value="MFS general substrate transporter"/>
    <property type="match status" value="1"/>
</dbReference>
<dbReference type="Gene3D" id="1.20.1250.20">
    <property type="entry name" value="MFS general substrate transporter like domains"/>
    <property type="match status" value="2"/>
</dbReference>
<keyword evidence="4 5" id="KW-0472">Membrane</keyword>
<comment type="caution">
    <text evidence="7">The sequence shown here is derived from an EMBL/GenBank/DDBJ whole genome shotgun (WGS) entry which is preliminary data.</text>
</comment>
<protein>
    <submittedName>
        <fullName evidence="7">MFS transporter</fullName>
    </submittedName>
</protein>
<feature type="transmembrane region" description="Helical" evidence="5">
    <location>
        <begin position="40"/>
        <end position="63"/>
    </location>
</feature>
<evidence type="ECO:0000313" key="7">
    <source>
        <dbReference type="EMBL" id="GII43229.1"/>
    </source>
</evidence>
<comment type="subcellular location">
    <subcellularLocation>
        <location evidence="1">Cell membrane</location>
        <topology evidence="1">Multi-pass membrane protein</topology>
    </subcellularLocation>
</comment>
<dbReference type="PANTHER" id="PTHR23542">
    <property type="match status" value="1"/>
</dbReference>
<sequence length="436" mass="44049">MSSPSRPPSYLAVLSLPSARRAFGAALLGRLSYGTVFLSLTLAFTATTGSYALAGGVIALFGLTTSLLAPLRARLIDRYGPRRALPPMAVLYAMLLTCLAVLTWRPGTPSGLLAALSAAAGCCAPPLGPVMRTLWSDLLPDRMLLQRAYSLDTVAEELLYVTGPLLAGLLAGLATPAAGVALSAALIVIGTFAFVSTPAVHAAQPFRADTGSVADTASVAAEDEGPDTDPAPTGPPGRWGRGASTLILPISTSAAVGLCLGALSLLMVVFAERQHQTAAVAWVEAALAGGSAVGGLAYGAVSWRVSGVVRSPVLATALGLALAAAGASSNLHTLTAAACVVGLFVAPALTTAYLLADEFARPENRTQAGAWVNTAFNIGNSMGTAAIGLVVDGLPLGLCFVLAATPALLSALIAVTRPGRPATTSVLGHVYDREAS</sequence>
<evidence type="ECO:0000256" key="5">
    <source>
        <dbReference type="SAM" id="Phobius"/>
    </source>
</evidence>
<feature type="transmembrane region" description="Helical" evidence="5">
    <location>
        <begin position="177"/>
        <end position="197"/>
    </location>
</feature>
<feature type="domain" description="Major facilitator superfamily (MFS) profile" evidence="6">
    <location>
        <begin position="245"/>
        <end position="436"/>
    </location>
</feature>
<keyword evidence="8" id="KW-1185">Reference proteome</keyword>
<organism evidence="7 8">
    <name type="scientific">Planotetraspora phitsanulokensis</name>
    <dbReference type="NCBI Taxonomy" id="575192"/>
    <lineage>
        <taxon>Bacteria</taxon>
        <taxon>Bacillati</taxon>
        <taxon>Actinomycetota</taxon>
        <taxon>Actinomycetes</taxon>
        <taxon>Streptosporangiales</taxon>
        <taxon>Streptosporangiaceae</taxon>
        <taxon>Planotetraspora</taxon>
    </lineage>
</organism>
<evidence type="ECO:0000259" key="6">
    <source>
        <dbReference type="PROSITE" id="PS50850"/>
    </source>
</evidence>
<dbReference type="PANTHER" id="PTHR23542:SF1">
    <property type="entry name" value="MAJOR FACILITATOR SUPERFAMILY (MFS) PROFILE DOMAIN-CONTAINING PROTEIN"/>
    <property type="match status" value="1"/>
</dbReference>
<feature type="transmembrane region" description="Helical" evidence="5">
    <location>
        <begin position="277"/>
        <end position="301"/>
    </location>
</feature>
<evidence type="ECO:0000256" key="2">
    <source>
        <dbReference type="ARBA" id="ARBA00022692"/>
    </source>
</evidence>
<dbReference type="InterPro" id="IPR011701">
    <property type="entry name" value="MFS"/>
</dbReference>
<evidence type="ECO:0000256" key="3">
    <source>
        <dbReference type="ARBA" id="ARBA00022989"/>
    </source>
</evidence>
<keyword evidence="3 5" id="KW-1133">Transmembrane helix</keyword>
<dbReference type="RefSeq" id="WP_204078607.1">
    <property type="nucleotide sequence ID" value="NZ_BAABHI010000036.1"/>
</dbReference>
<dbReference type="EMBL" id="BOOP01000054">
    <property type="protein sequence ID" value="GII43229.1"/>
    <property type="molecule type" value="Genomic_DNA"/>
</dbReference>
<dbReference type="InterPro" id="IPR020846">
    <property type="entry name" value="MFS_dom"/>
</dbReference>